<dbReference type="PROSITE" id="PS01162">
    <property type="entry name" value="QOR_ZETA_CRYSTAL"/>
    <property type="match status" value="1"/>
</dbReference>
<dbReference type="PANTHER" id="PTHR44013">
    <property type="entry name" value="ZINC-TYPE ALCOHOL DEHYDROGENASE-LIKE PROTEIN C16A3.02C"/>
    <property type="match status" value="1"/>
</dbReference>
<dbReference type="SUPFAM" id="SSF51735">
    <property type="entry name" value="NAD(P)-binding Rossmann-fold domains"/>
    <property type="match status" value="1"/>
</dbReference>
<dbReference type="InterPro" id="IPR036291">
    <property type="entry name" value="NAD(P)-bd_dom_sf"/>
</dbReference>
<reference evidence="2" key="1">
    <citation type="journal article" date="2021" name="IMA Fungus">
        <title>Genomic characterization of three marine fungi, including Emericellopsis atlantica sp. nov. with signatures of a generalist lifestyle and marine biomass degradation.</title>
        <authorList>
            <person name="Hagestad O.C."/>
            <person name="Hou L."/>
            <person name="Andersen J.H."/>
            <person name="Hansen E.H."/>
            <person name="Altermark B."/>
            <person name="Li C."/>
            <person name="Kuhnert E."/>
            <person name="Cox R.J."/>
            <person name="Crous P.W."/>
            <person name="Spatafora J.W."/>
            <person name="Lail K."/>
            <person name="Amirebrahimi M."/>
            <person name="Lipzen A."/>
            <person name="Pangilinan J."/>
            <person name="Andreopoulos W."/>
            <person name="Hayes R.D."/>
            <person name="Ng V."/>
            <person name="Grigoriev I.V."/>
            <person name="Jackson S.A."/>
            <person name="Sutton T.D.S."/>
            <person name="Dobson A.D.W."/>
            <person name="Rama T."/>
        </authorList>
    </citation>
    <scope>NUCLEOTIDE SEQUENCE</scope>
    <source>
        <strain evidence="2">TS7</strain>
    </source>
</reference>
<dbReference type="Gene3D" id="3.40.50.720">
    <property type="entry name" value="NAD(P)-binding Rossmann-like Domain"/>
    <property type="match status" value="1"/>
</dbReference>
<evidence type="ECO:0000313" key="2">
    <source>
        <dbReference type="EMBL" id="KAG9250051.1"/>
    </source>
</evidence>
<comment type="caution">
    <text evidence="2">The sequence shown here is derived from an EMBL/GenBank/DDBJ whole genome shotgun (WGS) entry which is preliminary data.</text>
</comment>
<dbReference type="OrthoDB" id="201656at2759"/>
<dbReference type="GeneID" id="70290581"/>
<dbReference type="InterPro" id="IPR002364">
    <property type="entry name" value="Quin_OxRdtase/zeta-crystal_CS"/>
</dbReference>
<keyword evidence="3" id="KW-1185">Reference proteome</keyword>
<dbReference type="RefSeq" id="XP_046113975.1">
    <property type="nucleotide sequence ID" value="XM_046259678.1"/>
</dbReference>
<dbReference type="InterPro" id="IPR052733">
    <property type="entry name" value="Chloroplast_QOR"/>
</dbReference>
<organism evidence="2 3">
    <name type="scientific">Emericellopsis atlantica</name>
    <dbReference type="NCBI Taxonomy" id="2614577"/>
    <lineage>
        <taxon>Eukaryota</taxon>
        <taxon>Fungi</taxon>
        <taxon>Dikarya</taxon>
        <taxon>Ascomycota</taxon>
        <taxon>Pezizomycotina</taxon>
        <taxon>Sordariomycetes</taxon>
        <taxon>Hypocreomycetidae</taxon>
        <taxon>Hypocreales</taxon>
        <taxon>Bionectriaceae</taxon>
        <taxon>Emericellopsis</taxon>
    </lineage>
</organism>
<dbReference type="CDD" id="cd08267">
    <property type="entry name" value="MDR1"/>
    <property type="match status" value="1"/>
</dbReference>
<dbReference type="GO" id="GO:0016491">
    <property type="term" value="F:oxidoreductase activity"/>
    <property type="evidence" value="ECO:0007669"/>
    <property type="project" value="InterPro"/>
</dbReference>
<sequence>MSSEDKNSCRAWRINNPGNVVANLELVTIPCPSAEAIGKNEVLVRVTSASIWRGDWWPVEMGGAHKIMGVSFPRSPGMDFGGHVVAVGRKVVGVKPGDAVFGRMDPFKQGSLSEYVVAPSDGVAVLQRGISPREAGAAGTASLAAYQSMAPYVQEGDHVLINGGSGGVGTFAIQIAKALGCHVTVTCSTDKVPLCSELGADSIINYNKENVMAALRQRGKVFAHVVDNVVGSPSDLFPGCDDIMLPGKKRYYVSVGSGINISSVVNTNVGTMLPSWLGGSKHKWKPLVVANSHDDLAQIAKWMAEKKVRTVVDSTFAFDEVPDAFSRHKKGSMAGKILIDVAAVDTAGVDKME</sequence>
<dbReference type="EMBL" id="MU251284">
    <property type="protein sequence ID" value="KAG9250051.1"/>
    <property type="molecule type" value="Genomic_DNA"/>
</dbReference>
<dbReference type="GO" id="GO:0008270">
    <property type="term" value="F:zinc ion binding"/>
    <property type="evidence" value="ECO:0007669"/>
    <property type="project" value="InterPro"/>
</dbReference>
<dbReference type="InterPro" id="IPR020843">
    <property type="entry name" value="ER"/>
</dbReference>
<dbReference type="InterPro" id="IPR011032">
    <property type="entry name" value="GroES-like_sf"/>
</dbReference>
<protein>
    <recommendedName>
        <fullName evidence="1">Enoyl reductase (ER) domain-containing protein</fullName>
    </recommendedName>
</protein>
<gene>
    <name evidence="2" type="ORF">F5Z01DRAFT_430250</name>
</gene>
<dbReference type="InterPro" id="IPR013154">
    <property type="entry name" value="ADH-like_N"/>
</dbReference>
<accession>A0A9P8CLW5</accession>
<evidence type="ECO:0000259" key="1">
    <source>
        <dbReference type="SMART" id="SM00829"/>
    </source>
</evidence>
<dbReference type="Gene3D" id="3.90.180.10">
    <property type="entry name" value="Medium-chain alcohol dehydrogenases, catalytic domain"/>
    <property type="match status" value="1"/>
</dbReference>
<dbReference type="AlphaFoldDB" id="A0A9P8CLW5"/>
<feature type="domain" description="Enoyl reductase (ER)" evidence="1">
    <location>
        <begin position="19"/>
        <end position="339"/>
    </location>
</feature>
<dbReference type="SUPFAM" id="SSF50129">
    <property type="entry name" value="GroES-like"/>
    <property type="match status" value="1"/>
</dbReference>
<dbReference type="SMART" id="SM00829">
    <property type="entry name" value="PKS_ER"/>
    <property type="match status" value="1"/>
</dbReference>
<dbReference type="PANTHER" id="PTHR44013:SF1">
    <property type="entry name" value="ZINC-TYPE ALCOHOL DEHYDROGENASE-LIKE PROTEIN C16A3.02C"/>
    <property type="match status" value="1"/>
</dbReference>
<dbReference type="Proteomes" id="UP000887229">
    <property type="component" value="Unassembled WGS sequence"/>
</dbReference>
<name>A0A9P8CLW5_9HYPO</name>
<proteinExistence type="predicted"/>
<evidence type="ECO:0000313" key="3">
    <source>
        <dbReference type="Proteomes" id="UP000887229"/>
    </source>
</evidence>
<dbReference type="Pfam" id="PF08240">
    <property type="entry name" value="ADH_N"/>
    <property type="match status" value="1"/>
</dbReference>
<dbReference type="Pfam" id="PF13602">
    <property type="entry name" value="ADH_zinc_N_2"/>
    <property type="match status" value="1"/>
</dbReference>